<dbReference type="GO" id="GO:0016757">
    <property type="term" value="F:glycosyltransferase activity"/>
    <property type="evidence" value="ECO:0007669"/>
    <property type="project" value="UniProtKB-KW"/>
</dbReference>
<sequence>MNILHIMASVSDEGGGPIEALVQADAVGRRKGHRRTIVSLDLPADPWVPRCPVETIALGSPFVRRGRRTMPWLRYGFTPHLVPWLKRNLGAYDRVVVNGLWNYTALAARRVLPYRSTPYFVFPHGMLDPWFRSAYPVKHSCKQAAWWIAEGPLLQGARAVLFTSEGERTAAAGAFWPYRLRGLVTGYGTGDVPVATAGQAAAFQACVPALGDKPYLLFLGRLHPKKGCDLLLAAFATLRRLAPDHHLVIAGPDRDGWQAALQAMSRDLGIADRIHWPGMLRDGAKWGALFGCEAFVLPSHGENFGIAVAEALACGKPVLLSHKVNIASEIVTAGAGLAASDTAEGVAQLLAAYLALPVEQRRLMADRARRCFVDRYAADRVAERTLAILENPDQFT</sequence>
<keyword evidence="3" id="KW-0808">Transferase</keyword>
<name>A0AA41YXB9_9HYPH</name>
<organism evidence="3 4">
    <name type="scientific">Lichenifustis flavocetrariae</name>
    <dbReference type="NCBI Taxonomy" id="2949735"/>
    <lineage>
        <taxon>Bacteria</taxon>
        <taxon>Pseudomonadati</taxon>
        <taxon>Pseudomonadota</taxon>
        <taxon>Alphaproteobacteria</taxon>
        <taxon>Hyphomicrobiales</taxon>
        <taxon>Lichenihabitantaceae</taxon>
        <taxon>Lichenifustis</taxon>
    </lineage>
</organism>
<accession>A0AA41YXB9</accession>
<dbReference type="EC" id="2.4.-.-" evidence="3"/>
<dbReference type="EMBL" id="JAMOIM010000001">
    <property type="protein sequence ID" value="MCW6506565.1"/>
    <property type="molecule type" value="Genomic_DNA"/>
</dbReference>
<feature type="domain" description="Glycosyl transferase family 1" evidence="1">
    <location>
        <begin position="211"/>
        <end position="369"/>
    </location>
</feature>
<keyword evidence="3" id="KW-0328">Glycosyltransferase</keyword>
<protein>
    <submittedName>
        <fullName evidence="3">Glycosyltransferase</fullName>
        <ecNumber evidence="3">2.4.-.-</ecNumber>
    </submittedName>
</protein>
<dbReference type="Pfam" id="PF13579">
    <property type="entry name" value="Glyco_trans_4_4"/>
    <property type="match status" value="1"/>
</dbReference>
<evidence type="ECO:0000313" key="4">
    <source>
        <dbReference type="Proteomes" id="UP001165667"/>
    </source>
</evidence>
<dbReference type="RefSeq" id="WP_282582925.1">
    <property type="nucleotide sequence ID" value="NZ_JAMOIM010000001.1"/>
</dbReference>
<dbReference type="AlphaFoldDB" id="A0AA41YXB9"/>
<keyword evidence="4" id="KW-1185">Reference proteome</keyword>
<dbReference type="PANTHER" id="PTHR12526">
    <property type="entry name" value="GLYCOSYLTRANSFERASE"/>
    <property type="match status" value="1"/>
</dbReference>
<dbReference type="SUPFAM" id="SSF53756">
    <property type="entry name" value="UDP-Glycosyltransferase/glycogen phosphorylase"/>
    <property type="match status" value="1"/>
</dbReference>
<feature type="domain" description="Glycosyltransferase subfamily 4-like N-terminal" evidence="2">
    <location>
        <begin position="29"/>
        <end position="175"/>
    </location>
</feature>
<dbReference type="Pfam" id="PF00534">
    <property type="entry name" value="Glycos_transf_1"/>
    <property type="match status" value="1"/>
</dbReference>
<reference evidence="3" key="1">
    <citation type="submission" date="2022-05" db="EMBL/GenBank/DDBJ databases">
        <authorList>
            <person name="Pankratov T."/>
        </authorList>
    </citation>
    <scope>NUCLEOTIDE SEQUENCE</scope>
    <source>
        <strain evidence="3">BP6-180914</strain>
    </source>
</reference>
<gene>
    <name evidence="3" type="ORF">M8523_00835</name>
</gene>
<evidence type="ECO:0000259" key="1">
    <source>
        <dbReference type="Pfam" id="PF00534"/>
    </source>
</evidence>
<proteinExistence type="predicted"/>
<evidence type="ECO:0000313" key="3">
    <source>
        <dbReference type="EMBL" id="MCW6506565.1"/>
    </source>
</evidence>
<dbReference type="InterPro" id="IPR001296">
    <property type="entry name" value="Glyco_trans_1"/>
</dbReference>
<comment type="caution">
    <text evidence="3">The sequence shown here is derived from an EMBL/GenBank/DDBJ whole genome shotgun (WGS) entry which is preliminary data.</text>
</comment>
<dbReference type="Gene3D" id="3.40.50.2000">
    <property type="entry name" value="Glycogen Phosphorylase B"/>
    <property type="match status" value="2"/>
</dbReference>
<dbReference type="InterPro" id="IPR028098">
    <property type="entry name" value="Glyco_trans_4-like_N"/>
</dbReference>
<evidence type="ECO:0000259" key="2">
    <source>
        <dbReference type="Pfam" id="PF13579"/>
    </source>
</evidence>
<dbReference type="Proteomes" id="UP001165667">
    <property type="component" value="Unassembled WGS sequence"/>
</dbReference>